<evidence type="ECO:0000313" key="5">
    <source>
        <dbReference type="Proteomes" id="UP000250223"/>
    </source>
</evidence>
<dbReference type="InterPro" id="IPR002477">
    <property type="entry name" value="Peptidoglycan-bd-like"/>
</dbReference>
<dbReference type="SUPFAM" id="SSF47090">
    <property type="entry name" value="PGBD-like"/>
    <property type="match status" value="1"/>
</dbReference>
<dbReference type="Pfam" id="PF01510">
    <property type="entry name" value="Amidase_2"/>
    <property type="match status" value="1"/>
</dbReference>
<dbReference type="SMART" id="SM00701">
    <property type="entry name" value="PGRP"/>
    <property type="match status" value="1"/>
</dbReference>
<dbReference type="GO" id="GO:0009253">
    <property type="term" value="P:peptidoglycan catabolic process"/>
    <property type="evidence" value="ECO:0007669"/>
    <property type="project" value="InterPro"/>
</dbReference>
<dbReference type="Proteomes" id="UP000250223">
    <property type="component" value="Unassembled WGS sequence"/>
</dbReference>
<dbReference type="InterPro" id="IPR036365">
    <property type="entry name" value="PGBD-like_sf"/>
</dbReference>
<evidence type="ECO:0000313" key="4">
    <source>
        <dbReference type="EMBL" id="SQB33203.1"/>
    </source>
</evidence>
<proteinExistence type="inferred from homology"/>
<name>A0A2X2W6C2_CLOCO</name>
<evidence type="ECO:0000259" key="2">
    <source>
        <dbReference type="SMART" id="SM00644"/>
    </source>
</evidence>
<dbReference type="SMART" id="SM00644">
    <property type="entry name" value="Ami_2"/>
    <property type="match status" value="1"/>
</dbReference>
<dbReference type="InterPro" id="IPR036366">
    <property type="entry name" value="PGBDSf"/>
</dbReference>
<dbReference type="RefSeq" id="WP_111921073.1">
    <property type="nucleotide sequence ID" value="NZ_UAWC01000001.1"/>
</dbReference>
<dbReference type="InterPro" id="IPR006619">
    <property type="entry name" value="PGRP_domain_met/bac"/>
</dbReference>
<dbReference type="Pfam" id="PF01471">
    <property type="entry name" value="PG_binding_1"/>
    <property type="match status" value="1"/>
</dbReference>
<feature type="domain" description="Peptidoglycan recognition protein family" evidence="3">
    <location>
        <begin position="6"/>
        <end position="126"/>
    </location>
</feature>
<reference evidence="4 5" key="1">
    <citation type="submission" date="2018-06" db="EMBL/GenBank/DDBJ databases">
        <authorList>
            <consortium name="Pathogen Informatics"/>
            <person name="Doyle S."/>
        </authorList>
    </citation>
    <scope>NUCLEOTIDE SEQUENCE [LARGE SCALE GENOMIC DNA]</scope>
    <source>
        <strain evidence="4 5">NCTC13028</strain>
    </source>
</reference>
<dbReference type="PANTHER" id="PTHR11022">
    <property type="entry name" value="PEPTIDOGLYCAN RECOGNITION PROTEIN"/>
    <property type="match status" value="1"/>
</dbReference>
<dbReference type="Gene3D" id="1.10.101.10">
    <property type="entry name" value="PGBD-like superfamily/PGBD"/>
    <property type="match status" value="1"/>
</dbReference>
<dbReference type="InterPro" id="IPR015510">
    <property type="entry name" value="PGRP"/>
</dbReference>
<dbReference type="CDD" id="cd06583">
    <property type="entry name" value="PGRP"/>
    <property type="match status" value="1"/>
</dbReference>
<keyword evidence="4" id="KW-0378">Hydrolase</keyword>
<accession>A0A2X2W6C2</accession>
<dbReference type="EMBL" id="UAWC01000001">
    <property type="protein sequence ID" value="SQB33203.1"/>
    <property type="molecule type" value="Genomic_DNA"/>
</dbReference>
<dbReference type="InterPro" id="IPR002502">
    <property type="entry name" value="Amidase_domain"/>
</dbReference>
<evidence type="ECO:0000256" key="1">
    <source>
        <dbReference type="ARBA" id="ARBA00007553"/>
    </source>
</evidence>
<comment type="similarity">
    <text evidence="1">Belongs to the N-acetylmuramoyl-L-alanine amidase 2 family.</text>
</comment>
<gene>
    <name evidence="4" type="primary">ctp55_1</name>
    <name evidence="4" type="ORF">NCTC13028_00209</name>
</gene>
<dbReference type="InterPro" id="IPR036505">
    <property type="entry name" value="Amidase/PGRP_sf"/>
</dbReference>
<organism evidence="4 5">
    <name type="scientific">Clostridium cochlearium</name>
    <dbReference type="NCBI Taxonomy" id="1494"/>
    <lineage>
        <taxon>Bacteria</taxon>
        <taxon>Bacillati</taxon>
        <taxon>Bacillota</taxon>
        <taxon>Clostridia</taxon>
        <taxon>Eubacteriales</taxon>
        <taxon>Clostridiaceae</taxon>
        <taxon>Clostridium</taxon>
    </lineage>
</organism>
<sequence>MNVIDSNLKFRGLTYGNNPRKIILHHAAATSCSIEDIHTWHLHNGWSGCGYHYLVRKDGSVYRGRPENSLGAHCINYNSISIGICVEGNYMVEHMPSHQKNSLIELIKYLCIKYGIKEIYGHGELNSTDCPGGNYPLDEIRRGIRLRFSRNVIEKYPGYLIKINPNLRDNNVKIIQEKLIEKEYSVGVYGADGYFGAATFNAIKKFQRDNGLMVDGIVGRDTWGRLFSE</sequence>
<protein>
    <submittedName>
        <fullName evidence="4">Putative N-acetylmuramoyl-L-alanine amidase</fullName>
        <ecNumber evidence="4">3.5.1.28</ecNumber>
    </submittedName>
</protein>
<dbReference type="AlphaFoldDB" id="A0A2X2W6C2"/>
<dbReference type="PANTHER" id="PTHR11022:SF41">
    <property type="entry name" value="PEPTIDOGLYCAN-RECOGNITION PROTEIN LC-RELATED"/>
    <property type="match status" value="1"/>
</dbReference>
<dbReference type="Gene3D" id="3.40.80.10">
    <property type="entry name" value="Peptidoglycan recognition protein-like"/>
    <property type="match status" value="1"/>
</dbReference>
<evidence type="ECO:0000259" key="3">
    <source>
        <dbReference type="SMART" id="SM00701"/>
    </source>
</evidence>
<dbReference type="GO" id="GO:0008270">
    <property type="term" value="F:zinc ion binding"/>
    <property type="evidence" value="ECO:0007669"/>
    <property type="project" value="InterPro"/>
</dbReference>
<dbReference type="GO" id="GO:0008745">
    <property type="term" value="F:N-acetylmuramoyl-L-alanine amidase activity"/>
    <property type="evidence" value="ECO:0007669"/>
    <property type="project" value="UniProtKB-EC"/>
</dbReference>
<feature type="domain" description="N-acetylmuramoyl-L-alanine amidase" evidence="2">
    <location>
        <begin position="5"/>
        <end position="132"/>
    </location>
</feature>
<dbReference type="EC" id="3.5.1.28" evidence="4"/>
<dbReference type="SUPFAM" id="SSF55846">
    <property type="entry name" value="N-acetylmuramoyl-L-alanine amidase-like"/>
    <property type="match status" value="1"/>
</dbReference>